<comment type="caution">
    <text evidence="2">The sequence shown here is derived from an EMBL/GenBank/DDBJ whole genome shotgun (WGS) entry which is preliminary data.</text>
</comment>
<dbReference type="InterPro" id="IPR036390">
    <property type="entry name" value="WH_DNA-bd_sf"/>
</dbReference>
<evidence type="ECO:0000259" key="1">
    <source>
        <dbReference type="PROSITE" id="PS51459"/>
    </source>
</evidence>
<proteinExistence type="predicted"/>
<dbReference type="EMBL" id="JABZXO010000044">
    <property type="protein sequence ID" value="MBF1658197.1"/>
    <property type="molecule type" value="Genomic_DNA"/>
</dbReference>
<accession>A0A930L248</accession>
<dbReference type="CDD" id="cd00090">
    <property type="entry name" value="HTH_ARSR"/>
    <property type="match status" value="1"/>
</dbReference>
<dbReference type="Gene3D" id="1.10.3290.10">
    <property type="entry name" value="Fido-like domain"/>
    <property type="match status" value="1"/>
</dbReference>
<dbReference type="PANTHER" id="PTHR13504:SF40">
    <property type="entry name" value="FIDO DOMAIN-CONTAINING PROTEIN"/>
    <property type="match status" value="1"/>
</dbReference>
<dbReference type="Pfam" id="PF02661">
    <property type="entry name" value="Fic"/>
    <property type="match status" value="1"/>
</dbReference>
<dbReference type="InterPro" id="IPR036597">
    <property type="entry name" value="Fido-like_dom_sf"/>
</dbReference>
<gene>
    <name evidence="2" type="ORF">HXO61_09790</name>
</gene>
<dbReference type="InterPro" id="IPR011991">
    <property type="entry name" value="ArsR-like_HTH"/>
</dbReference>
<dbReference type="InterPro" id="IPR036388">
    <property type="entry name" value="WH-like_DNA-bd_sf"/>
</dbReference>
<dbReference type="InterPro" id="IPR040198">
    <property type="entry name" value="Fido_containing"/>
</dbReference>
<dbReference type="Gene3D" id="1.10.10.10">
    <property type="entry name" value="Winged helix-like DNA-binding domain superfamily/Winged helix DNA-binding domain"/>
    <property type="match status" value="1"/>
</dbReference>
<dbReference type="PROSITE" id="PS51459">
    <property type="entry name" value="FIDO"/>
    <property type="match status" value="1"/>
</dbReference>
<dbReference type="SUPFAM" id="SSF140931">
    <property type="entry name" value="Fic-like"/>
    <property type="match status" value="1"/>
</dbReference>
<dbReference type="AlphaFoldDB" id="A0A930L248"/>
<name>A0A930L248_9MICC</name>
<sequence>MNTTGTRYRTLKSIFHERGKAAAQTELQARRNGHSTYLLNEFTVGEHPLFYLADRTALAAFERIMRRERHVEQLSSQLPSIAMQSYLLDLAVRSIVASDRIEGVHTTRQLISEALTSGDSEDPRAKRAVEFVNLLKDLGAGRPPSTVEQVRSLYDTLLEGHLAEEDRPDGALFRTKPVVIHDNTREIHRAPDSEATIIANVQVALNHALNPNVPALFSAIATHFMVEYTHPFYDGNGRLGRYLLVAHLGQTLTRLTTLTLPSTLNIQKSRYYKAFSAAEEPLNYGEVTGFLHVFLGLIEQAQEHLVDELESRDRAWRALGRRIADLEGSRTWTGGTPGLTSKKLDDVLRLLYLLGQVQIFRAPVAPTSSELQEALGVTAPTLRDRLKLLQGLGLVEGVKAGRTMRWSLTEAGTALLSLPAIDDDEK</sequence>
<feature type="domain" description="Fido" evidence="1">
    <location>
        <begin position="145"/>
        <end position="293"/>
    </location>
</feature>
<dbReference type="Proteomes" id="UP000770330">
    <property type="component" value="Unassembled WGS sequence"/>
</dbReference>
<dbReference type="RefSeq" id="WP_303945921.1">
    <property type="nucleotide sequence ID" value="NZ_JABZXO010000044.1"/>
</dbReference>
<evidence type="ECO:0000313" key="2">
    <source>
        <dbReference type="EMBL" id="MBF1658197.1"/>
    </source>
</evidence>
<protein>
    <submittedName>
        <fullName evidence="2">Fic family protein</fullName>
    </submittedName>
</protein>
<dbReference type="InterPro" id="IPR003812">
    <property type="entry name" value="Fido"/>
</dbReference>
<reference evidence="2" key="1">
    <citation type="submission" date="2020-04" db="EMBL/GenBank/DDBJ databases">
        <title>Deep metagenomics examines the oral microbiome during advanced dental caries in children, revealing novel taxa and co-occurrences with host molecules.</title>
        <authorList>
            <person name="Baker J.L."/>
            <person name="Morton J.T."/>
            <person name="Dinis M."/>
            <person name="Alvarez R."/>
            <person name="Tran N.C."/>
            <person name="Knight R."/>
            <person name="Edlund A."/>
        </authorList>
    </citation>
    <scope>NUCLEOTIDE SEQUENCE</scope>
    <source>
        <strain evidence="2">JCVI_39_bin.18</strain>
    </source>
</reference>
<dbReference type="SUPFAM" id="SSF46785">
    <property type="entry name" value="Winged helix' DNA-binding domain"/>
    <property type="match status" value="1"/>
</dbReference>
<evidence type="ECO:0000313" key="3">
    <source>
        <dbReference type="Proteomes" id="UP000770330"/>
    </source>
</evidence>
<dbReference type="PANTHER" id="PTHR13504">
    <property type="entry name" value="FIDO DOMAIN-CONTAINING PROTEIN DDB_G0283145"/>
    <property type="match status" value="1"/>
</dbReference>
<organism evidence="2 3">
    <name type="scientific">Rothia mucilaginosa</name>
    <dbReference type="NCBI Taxonomy" id="43675"/>
    <lineage>
        <taxon>Bacteria</taxon>
        <taxon>Bacillati</taxon>
        <taxon>Actinomycetota</taxon>
        <taxon>Actinomycetes</taxon>
        <taxon>Micrococcales</taxon>
        <taxon>Micrococcaceae</taxon>
        <taxon>Rothia</taxon>
    </lineage>
</organism>